<evidence type="ECO:0000256" key="4">
    <source>
        <dbReference type="ARBA" id="ARBA00022793"/>
    </source>
</evidence>
<feature type="binding site" evidence="13">
    <location>
        <position position="314"/>
    </location>
    <ligand>
        <name>substrate</name>
    </ligand>
</feature>
<feature type="binding site" evidence="13">
    <location>
        <position position="278"/>
    </location>
    <ligand>
        <name>substrate</name>
    </ligand>
</feature>
<dbReference type="InterPro" id="IPR009006">
    <property type="entry name" value="Ala_racemase/Decarboxylase_C"/>
</dbReference>
<name>A0A511QHV6_9VIBR</name>
<feature type="binding site" evidence="13">
    <location>
        <position position="372"/>
    </location>
    <ligand>
        <name>pyridoxal 5'-phosphate</name>
        <dbReference type="ChEBI" id="CHEBI:597326"/>
    </ligand>
</feature>
<feature type="binding site" evidence="13">
    <location>
        <position position="345"/>
    </location>
    <ligand>
        <name>substrate</name>
    </ligand>
</feature>
<evidence type="ECO:0000256" key="9">
    <source>
        <dbReference type="ARBA" id="ARBA00060643"/>
    </source>
</evidence>
<evidence type="ECO:0000256" key="13">
    <source>
        <dbReference type="HAMAP-Rule" id="MF_02120"/>
    </source>
</evidence>
<dbReference type="InterPro" id="IPR022643">
    <property type="entry name" value="De-COase2_C"/>
</dbReference>
<evidence type="ECO:0000256" key="1">
    <source>
        <dbReference type="ARBA" id="ARBA00001933"/>
    </source>
</evidence>
<dbReference type="PRINTS" id="PR01181">
    <property type="entry name" value="DAPDCRBXLASE"/>
</dbReference>
<keyword evidence="4 13" id="KW-0210">Decarboxylase</keyword>
<dbReference type="PRINTS" id="PR01179">
    <property type="entry name" value="ODADCRBXLASE"/>
</dbReference>
<dbReference type="Gene3D" id="2.40.37.10">
    <property type="entry name" value="Lyase, Ornithine Decarboxylase, Chain A, domain 1"/>
    <property type="match status" value="1"/>
</dbReference>
<dbReference type="FunFam" id="2.40.37.10:FF:000003">
    <property type="entry name" value="Diaminopimelate decarboxylase"/>
    <property type="match status" value="1"/>
</dbReference>
<evidence type="ECO:0000256" key="6">
    <source>
        <dbReference type="ARBA" id="ARBA00023154"/>
    </source>
</evidence>
<comment type="catalytic activity">
    <reaction evidence="8 13 15">
        <text>meso-2,6-diaminopimelate + H(+) = L-lysine + CO2</text>
        <dbReference type="Rhea" id="RHEA:15101"/>
        <dbReference type="ChEBI" id="CHEBI:15378"/>
        <dbReference type="ChEBI" id="CHEBI:16526"/>
        <dbReference type="ChEBI" id="CHEBI:32551"/>
        <dbReference type="ChEBI" id="CHEBI:57791"/>
        <dbReference type="EC" id="4.1.1.20"/>
    </reaction>
</comment>
<evidence type="ECO:0000256" key="15">
    <source>
        <dbReference type="RuleBase" id="RU003738"/>
    </source>
</evidence>
<evidence type="ECO:0000256" key="3">
    <source>
        <dbReference type="ARBA" id="ARBA00022605"/>
    </source>
</evidence>
<dbReference type="Gene3D" id="3.20.20.10">
    <property type="entry name" value="Alanine racemase"/>
    <property type="match status" value="1"/>
</dbReference>
<feature type="modified residue" description="N6-(pyridoxal phosphate)lysine" evidence="13 14">
    <location>
        <position position="61"/>
    </location>
</feature>
<comment type="caution">
    <text evidence="18">The sequence shown here is derived from an EMBL/GenBank/DDBJ whole genome shotgun (WGS) entry which is preliminary data.</text>
</comment>
<dbReference type="PANTHER" id="PTHR43727:SF2">
    <property type="entry name" value="GROUP IV DECARBOXYLASE"/>
    <property type="match status" value="1"/>
</dbReference>
<dbReference type="Pfam" id="PF02784">
    <property type="entry name" value="Orn_Arg_deC_N"/>
    <property type="match status" value="1"/>
</dbReference>
<dbReference type="PANTHER" id="PTHR43727">
    <property type="entry name" value="DIAMINOPIMELATE DECARBOXYLASE"/>
    <property type="match status" value="1"/>
</dbReference>
<evidence type="ECO:0000256" key="7">
    <source>
        <dbReference type="ARBA" id="ARBA00023239"/>
    </source>
</evidence>
<evidence type="ECO:0000256" key="5">
    <source>
        <dbReference type="ARBA" id="ARBA00022898"/>
    </source>
</evidence>
<dbReference type="Pfam" id="PF00278">
    <property type="entry name" value="Orn_DAP_Arg_deC"/>
    <property type="match status" value="1"/>
</dbReference>
<evidence type="ECO:0000256" key="12">
    <source>
        <dbReference type="ARBA" id="ARBA00074972"/>
    </source>
</evidence>
<feature type="domain" description="Orn/DAP/Arg decarboxylase 2 N-terminal" evidence="17">
    <location>
        <begin position="36"/>
        <end position="282"/>
    </location>
</feature>
<dbReference type="Proteomes" id="UP000321922">
    <property type="component" value="Unassembled WGS sequence"/>
</dbReference>
<evidence type="ECO:0000256" key="10">
    <source>
        <dbReference type="ARBA" id="ARBA00060983"/>
    </source>
</evidence>
<dbReference type="InterPro" id="IPR029066">
    <property type="entry name" value="PLP-binding_barrel"/>
</dbReference>
<dbReference type="HAMAP" id="MF_02120">
    <property type="entry name" value="LysA"/>
    <property type="match status" value="1"/>
</dbReference>
<evidence type="ECO:0000256" key="11">
    <source>
        <dbReference type="ARBA" id="ARBA00066427"/>
    </source>
</evidence>
<comment type="cofactor">
    <cofactor evidence="1 13 14 15">
        <name>pyridoxal 5'-phosphate</name>
        <dbReference type="ChEBI" id="CHEBI:597326"/>
    </cofactor>
</comment>
<dbReference type="GO" id="GO:0008836">
    <property type="term" value="F:diaminopimelate decarboxylase activity"/>
    <property type="evidence" value="ECO:0007669"/>
    <property type="project" value="UniProtKB-UniRule"/>
</dbReference>
<keyword evidence="6 13" id="KW-0457">Lysine biosynthesis</keyword>
<evidence type="ECO:0000256" key="8">
    <source>
        <dbReference type="ARBA" id="ARBA00050464"/>
    </source>
</evidence>
<feature type="binding site" evidence="13">
    <location>
        <position position="318"/>
    </location>
    <ligand>
        <name>substrate</name>
    </ligand>
</feature>
<evidence type="ECO:0000256" key="2">
    <source>
        <dbReference type="ARBA" id="ARBA00011738"/>
    </source>
</evidence>
<comment type="subunit">
    <text evidence="2 13">Homodimer.</text>
</comment>
<accession>A0A511QHV6</accession>
<dbReference type="GO" id="GO:0030170">
    <property type="term" value="F:pyridoxal phosphate binding"/>
    <property type="evidence" value="ECO:0007669"/>
    <property type="project" value="UniProtKB-UniRule"/>
</dbReference>
<comment type="similarity">
    <text evidence="10 13">Belongs to the Orn/Lys/Arg decarboxylase class-II family. LysA subfamily.</text>
</comment>
<dbReference type="InterPro" id="IPR022653">
    <property type="entry name" value="De-COase2_pyr-phos_BS"/>
</dbReference>
<evidence type="ECO:0000313" key="19">
    <source>
        <dbReference type="Proteomes" id="UP000321922"/>
    </source>
</evidence>
<dbReference type="UniPathway" id="UPA00034">
    <property type="reaction ID" value="UER00027"/>
</dbReference>
<dbReference type="InterPro" id="IPR000183">
    <property type="entry name" value="Orn/DAP/Arg_de-COase"/>
</dbReference>
<keyword evidence="19" id="KW-1185">Reference proteome</keyword>
<gene>
    <name evidence="13 18" type="primary">lysA</name>
    <name evidence="18" type="ORF">VSA01S_30070</name>
</gene>
<evidence type="ECO:0000259" key="16">
    <source>
        <dbReference type="Pfam" id="PF00278"/>
    </source>
</evidence>
<dbReference type="NCBIfam" id="TIGR01048">
    <property type="entry name" value="lysA"/>
    <property type="match status" value="1"/>
</dbReference>
<sequence>MDYFNYQDDGQLWAEDVSLQDLAEQHGTPLYVYSRATLERHWNAFDRAVGQHPHLVCYAVKANSNLGVLNALARLGSGFDIVSGGELERVIAAGGDAKKVVFSGVGKTLAEMKRALELGIKCFNVESEPELERLNKVAAELGVIAPISLRINPDVDAKTHPYISTGLRDNKFGIAFDRAPAVYKFAQSLSNLNVQGIDCHIGSQLTEIEPFIDATDRLLALIDDLKAQGIHIRHLDVGGGLGVVYRDEEPPQPADYAKALLDRLANHQDLELIFEPGRAIAANAGILLTRVEFLKHTEHKNFAVIDAAMNDLMRPALYQAWQDIVPVVPRQGEVQLYDLVGPICETGDFLGKDRELALQEGDLLAVRSAGAYGFVMSSNYNTRARAAEVMVDGNQHHVVRQREELTHLWQLEQILPE</sequence>
<dbReference type="SUPFAM" id="SSF51419">
    <property type="entry name" value="PLP-binding barrel"/>
    <property type="match status" value="1"/>
</dbReference>
<comment type="function">
    <text evidence="13">Specifically catalyzes the decarboxylation of meso-diaminopimelate (meso-DAP) to L-lysine.</text>
</comment>
<keyword evidence="3 13" id="KW-0028">Amino-acid biosynthesis</keyword>
<proteinExistence type="inferred from homology"/>
<evidence type="ECO:0000256" key="14">
    <source>
        <dbReference type="PIRSR" id="PIRSR600183-50"/>
    </source>
</evidence>
<feature type="domain" description="Orn/DAP/Arg decarboxylase 2 C-terminal" evidence="16">
    <location>
        <begin position="31"/>
        <end position="370"/>
    </location>
</feature>
<dbReference type="OrthoDB" id="9802241at2"/>
<dbReference type="InterPro" id="IPR002986">
    <property type="entry name" value="DAP_deCOOHase_LysA"/>
</dbReference>
<feature type="active site" description="Proton donor" evidence="14">
    <location>
        <position position="344"/>
    </location>
</feature>
<feature type="binding site" evidence="13">
    <location>
        <position position="240"/>
    </location>
    <ligand>
        <name>pyridoxal 5'-phosphate</name>
        <dbReference type="ChEBI" id="CHEBI:597326"/>
    </ligand>
</feature>
<organism evidence="18 19">
    <name type="scientific">Vibrio sagamiensis NBRC 104589</name>
    <dbReference type="NCBI Taxonomy" id="1219064"/>
    <lineage>
        <taxon>Bacteria</taxon>
        <taxon>Pseudomonadati</taxon>
        <taxon>Pseudomonadota</taxon>
        <taxon>Gammaproteobacteria</taxon>
        <taxon>Vibrionales</taxon>
        <taxon>Vibrionaceae</taxon>
        <taxon>Vibrio</taxon>
    </lineage>
</organism>
<dbReference type="RefSeq" id="WP_039980921.1">
    <property type="nucleotide sequence ID" value="NZ_BAOJ01000048.1"/>
</dbReference>
<keyword evidence="5 13" id="KW-0663">Pyridoxal phosphate</keyword>
<keyword evidence="7 13" id="KW-0456">Lyase</keyword>
<reference evidence="18 19" key="1">
    <citation type="submission" date="2019-07" db="EMBL/GenBank/DDBJ databases">
        <title>Whole genome shotgun sequence of Vibrio sagamiensis NBRC 104589.</title>
        <authorList>
            <person name="Hosoyama A."/>
            <person name="Uohara A."/>
            <person name="Ohji S."/>
            <person name="Ichikawa N."/>
        </authorList>
    </citation>
    <scope>NUCLEOTIDE SEQUENCE [LARGE SCALE GENOMIC DNA]</scope>
    <source>
        <strain evidence="18 19">NBRC 104589</strain>
    </source>
</reference>
<evidence type="ECO:0000259" key="17">
    <source>
        <dbReference type="Pfam" id="PF02784"/>
    </source>
</evidence>
<dbReference type="EC" id="4.1.1.20" evidence="11 13"/>
<protein>
    <recommendedName>
        <fullName evidence="12 13">Diaminopimelate decarboxylase</fullName>
        <shortName evidence="13">DAP decarboxylase</shortName>
        <shortName evidence="13">DAPDC</shortName>
        <ecNumber evidence="11 13">4.1.1.20</ecNumber>
    </recommendedName>
</protein>
<evidence type="ECO:0000313" key="18">
    <source>
        <dbReference type="EMBL" id="GEM76895.1"/>
    </source>
</evidence>
<dbReference type="AlphaFoldDB" id="A0A511QHV6"/>
<feature type="binding site" evidence="13">
    <location>
        <begin position="275"/>
        <end position="278"/>
    </location>
    <ligand>
        <name>pyridoxal 5'-phosphate</name>
        <dbReference type="ChEBI" id="CHEBI:597326"/>
    </ligand>
</feature>
<dbReference type="GO" id="GO:0009089">
    <property type="term" value="P:lysine biosynthetic process via diaminopimelate"/>
    <property type="evidence" value="ECO:0007669"/>
    <property type="project" value="UniProtKB-UniRule"/>
</dbReference>
<dbReference type="SUPFAM" id="SSF50621">
    <property type="entry name" value="Alanine racemase C-terminal domain-like"/>
    <property type="match status" value="1"/>
</dbReference>
<dbReference type="InterPro" id="IPR022644">
    <property type="entry name" value="De-COase2_N"/>
</dbReference>
<dbReference type="CDD" id="cd06828">
    <property type="entry name" value="PLPDE_III_DapDC"/>
    <property type="match status" value="1"/>
</dbReference>
<comment type="pathway">
    <text evidence="9 13 15">Amino-acid biosynthesis; L-lysine biosynthesis via DAP pathway; L-lysine from DL-2,6-diaminopimelate: step 1/1.</text>
</comment>
<dbReference type="PROSITE" id="PS00878">
    <property type="entry name" value="ODR_DC_2_1"/>
    <property type="match status" value="1"/>
</dbReference>
<dbReference type="FunFam" id="3.20.20.10:FF:000003">
    <property type="entry name" value="Diaminopimelate decarboxylase"/>
    <property type="match status" value="1"/>
</dbReference>
<dbReference type="EMBL" id="BJXJ01000034">
    <property type="protein sequence ID" value="GEM76895.1"/>
    <property type="molecule type" value="Genomic_DNA"/>
</dbReference>
<feature type="binding site" evidence="13">
    <location>
        <position position="372"/>
    </location>
    <ligand>
        <name>substrate</name>
    </ligand>
</feature>